<dbReference type="Proteomes" id="UP001209076">
    <property type="component" value="Unassembled WGS sequence"/>
</dbReference>
<sequence length="289" mass="33770">MSLTGYFDQQFKSIEAQIDMAKQLDIKGLSLRYFNDQTLLTVDTNLVKELPVRLKKEKMSILLIDALYHYPLVTINKNELSTLFSNAEALGTKYLVLNLPSMTSFDLQHDDLITHVKSLLDETKKKHFELVFKVSPEHAVGQIAYIINEIKNIKFVFDAPLIYKQGASVTTSYRILKNNIQILSIYDVDKQHEPYLLGLGASSIVDILKKAHRDKYKGIYVMDNNLNTYIEHRKEIYQQKKVLWIFSKNKKERLHYQRMDQKLHIKDTDELSLFDMHKVYLAVIKKIIE</sequence>
<reference evidence="2" key="1">
    <citation type="submission" date="2023-07" db="EMBL/GenBank/DDBJ databases">
        <title>Novel Mycoplasma species identified in domestic and wild animals.</title>
        <authorList>
            <person name="Volokhov D.V."/>
            <person name="Furtak V.A."/>
            <person name="Zagorodnyaya T.A."/>
        </authorList>
    </citation>
    <scope>NUCLEOTIDE SEQUENCE [LARGE SCALE GENOMIC DNA]</scope>
    <source>
        <strain evidence="2">92-19</strain>
    </source>
</reference>
<organism evidence="1 2">
    <name type="scientific">Paracholeplasma vituli</name>
    <dbReference type="NCBI Taxonomy" id="69473"/>
    <lineage>
        <taxon>Bacteria</taxon>
        <taxon>Bacillati</taxon>
        <taxon>Mycoplasmatota</taxon>
        <taxon>Mollicutes</taxon>
        <taxon>Acholeplasmatales</taxon>
        <taxon>Acholeplasmataceae</taxon>
        <taxon>Paracholeplasma</taxon>
    </lineage>
</organism>
<gene>
    <name evidence="1" type="ORF">N7603_07225</name>
</gene>
<evidence type="ECO:0000313" key="2">
    <source>
        <dbReference type="Proteomes" id="UP001209076"/>
    </source>
</evidence>
<protein>
    <recommendedName>
        <fullName evidence="3">Xylose isomerase-like TIM barrel domain-containing protein</fullName>
    </recommendedName>
</protein>
<proteinExistence type="predicted"/>
<evidence type="ECO:0008006" key="3">
    <source>
        <dbReference type="Google" id="ProtNLM"/>
    </source>
</evidence>
<accession>A0ABT2PWW1</accession>
<evidence type="ECO:0000313" key="1">
    <source>
        <dbReference type="EMBL" id="MCU0105446.1"/>
    </source>
</evidence>
<comment type="caution">
    <text evidence="1">The sequence shown here is derived from an EMBL/GenBank/DDBJ whole genome shotgun (WGS) entry which is preliminary data.</text>
</comment>
<dbReference type="Gene3D" id="3.20.20.150">
    <property type="entry name" value="Divalent-metal-dependent TIM barrel enzymes"/>
    <property type="match status" value="1"/>
</dbReference>
<dbReference type="EMBL" id="JAOEGN010000014">
    <property type="protein sequence ID" value="MCU0105446.1"/>
    <property type="molecule type" value="Genomic_DNA"/>
</dbReference>
<dbReference type="RefSeq" id="WP_262096757.1">
    <property type="nucleotide sequence ID" value="NZ_JAOEGN010000014.1"/>
</dbReference>
<name>A0ABT2PWW1_9MOLU</name>
<dbReference type="InterPro" id="IPR036237">
    <property type="entry name" value="Xyl_isomerase-like_sf"/>
</dbReference>
<keyword evidence="2" id="KW-1185">Reference proteome</keyword>
<dbReference type="SUPFAM" id="SSF51658">
    <property type="entry name" value="Xylose isomerase-like"/>
    <property type="match status" value="1"/>
</dbReference>